<evidence type="ECO:0000313" key="3">
    <source>
        <dbReference type="Proteomes" id="UP000033772"/>
    </source>
</evidence>
<dbReference type="OrthoDB" id="5182281at2"/>
<accession>A0A1J4N340</accession>
<organism evidence="2 3">
    <name type="scientific">Nocardioides luteus</name>
    <dbReference type="NCBI Taxonomy" id="1844"/>
    <lineage>
        <taxon>Bacteria</taxon>
        <taxon>Bacillati</taxon>
        <taxon>Actinomycetota</taxon>
        <taxon>Actinomycetes</taxon>
        <taxon>Propionibacteriales</taxon>
        <taxon>Nocardioidaceae</taxon>
        <taxon>Nocardioides</taxon>
    </lineage>
</organism>
<comment type="caution">
    <text evidence="2">The sequence shown here is derived from an EMBL/GenBank/DDBJ whole genome shotgun (WGS) entry which is preliminary data.</text>
</comment>
<dbReference type="Proteomes" id="UP000033772">
    <property type="component" value="Unassembled WGS sequence"/>
</dbReference>
<protein>
    <submittedName>
        <fullName evidence="2">Uncharacterized protein</fullName>
    </submittedName>
</protein>
<feature type="transmembrane region" description="Helical" evidence="1">
    <location>
        <begin position="98"/>
        <end position="117"/>
    </location>
</feature>
<keyword evidence="1" id="KW-0812">Transmembrane</keyword>
<gene>
    <name evidence="2" type="ORF">UG56_018375</name>
</gene>
<dbReference type="STRING" id="1844.UG56_018375"/>
<keyword evidence="1" id="KW-0472">Membrane</keyword>
<evidence type="ECO:0000313" key="2">
    <source>
        <dbReference type="EMBL" id="OIJ25375.1"/>
    </source>
</evidence>
<dbReference type="RefSeq" id="WP_045548169.1">
    <property type="nucleotide sequence ID" value="NZ_JZDQ02000026.1"/>
</dbReference>
<feature type="transmembrane region" description="Helical" evidence="1">
    <location>
        <begin position="161"/>
        <end position="182"/>
    </location>
</feature>
<evidence type="ECO:0000256" key="1">
    <source>
        <dbReference type="SAM" id="Phobius"/>
    </source>
</evidence>
<keyword evidence="1" id="KW-1133">Transmembrane helix</keyword>
<reference evidence="2" key="1">
    <citation type="submission" date="2016-10" db="EMBL/GenBank/DDBJ databases">
        <title>Draft Genome Sequence of Nocardioides luteus Strain BAFB, an Alkane-Degrading Bacterium Isolated from JP-7 Polluted Soil.</title>
        <authorList>
            <person name="Brown L."/>
            <person name="Ruiz O.N."/>
            <person name="Gunasekera T."/>
        </authorList>
    </citation>
    <scope>NUCLEOTIDE SEQUENCE [LARGE SCALE GENOMIC DNA]</scope>
    <source>
        <strain evidence="2">BAFB</strain>
    </source>
</reference>
<name>A0A1J4N340_9ACTN</name>
<dbReference type="AlphaFoldDB" id="A0A1J4N340"/>
<sequence>MPKAAAPSPSTWATVHGNFKKFDINELNRVVLDYAQVELEAAARKRQRSGLTKVGAGLIFWVALIGLCGPLIAAGVFLSGGGLTKFSEDFSAGVEVPFIYIGCALGAVSILYFLVPWLQESHRQWNRNLVGFSVILLISTVLLLVLILVSDPEAYPRFPLLLAPVVLLVLEIVALVAAFRLYSKEKPPAVDVTTLSSDDLEVLLASRHRALTTLRARSIVSYDEFDELDRTPLFSTDGRA</sequence>
<feature type="transmembrane region" description="Helical" evidence="1">
    <location>
        <begin position="54"/>
        <end position="78"/>
    </location>
</feature>
<keyword evidence="3" id="KW-1185">Reference proteome</keyword>
<dbReference type="EMBL" id="JZDQ02000026">
    <property type="protein sequence ID" value="OIJ25375.1"/>
    <property type="molecule type" value="Genomic_DNA"/>
</dbReference>
<proteinExistence type="predicted"/>
<feature type="transmembrane region" description="Helical" evidence="1">
    <location>
        <begin position="129"/>
        <end position="149"/>
    </location>
</feature>